<evidence type="ECO:0000313" key="3">
    <source>
        <dbReference type="Proteomes" id="UP000271098"/>
    </source>
</evidence>
<evidence type="ECO:0000313" key="4">
    <source>
        <dbReference type="WBParaSite" id="GPUH_0002415801-mRNA-1"/>
    </source>
</evidence>
<feature type="compositionally biased region" description="Basic residues" evidence="1">
    <location>
        <begin position="160"/>
        <end position="176"/>
    </location>
</feature>
<feature type="compositionally biased region" description="Polar residues" evidence="1">
    <location>
        <begin position="131"/>
        <end position="140"/>
    </location>
</feature>
<reference evidence="2 3" key="2">
    <citation type="submission" date="2018-11" db="EMBL/GenBank/DDBJ databases">
        <authorList>
            <consortium name="Pathogen Informatics"/>
        </authorList>
    </citation>
    <scope>NUCLEOTIDE SEQUENCE [LARGE SCALE GENOMIC DNA]</scope>
</reference>
<organism evidence="4">
    <name type="scientific">Gongylonema pulchrum</name>
    <dbReference type="NCBI Taxonomy" id="637853"/>
    <lineage>
        <taxon>Eukaryota</taxon>
        <taxon>Metazoa</taxon>
        <taxon>Ecdysozoa</taxon>
        <taxon>Nematoda</taxon>
        <taxon>Chromadorea</taxon>
        <taxon>Rhabditida</taxon>
        <taxon>Spirurina</taxon>
        <taxon>Spiruromorpha</taxon>
        <taxon>Spiruroidea</taxon>
        <taxon>Gongylonematidae</taxon>
        <taxon>Gongylonema</taxon>
    </lineage>
</organism>
<reference evidence="4" key="1">
    <citation type="submission" date="2016-06" db="UniProtKB">
        <authorList>
            <consortium name="WormBaseParasite"/>
        </authorList>
    </citation>
    <scope>IDENTIFICATION</scope>
</reference>
<dbReference type="Proteomes" id="UP000271098">
    <property type="component" value="Unassembled WGS sequence"/>
</dbReference>
<proteinExistence type="predicted"/>
<dbReference type="EMBL" id="UYRT01100167">
    <property type="protein sequence ID" value="VDN42429.1"/>
    <property type="molecule type" value="Genomic_DNA"/>
</dbReference>
<gene>
    <name evidence="2" type="ORF">GPUH_LOCUS24128</name>
</gene>
<name>A0A183ET37_9BILA</name>
<dbReference type="AlphaFoldDB" id="A0A183ET37"/>
<feature type="region of interest" description="Disordered" evidence="1">
    <location>
        <begin position="126"/>
        <end position="185"/>
    </location>
</feature>
<protein>
    <submittedName>
        <fullName evidence="2 4">Uncharacterized protein</fullName>
    </submittedName>
</protein>
<dbReference type="WBParaSite" id="GPUH_0002415801-mRNA-1">
    <property type="protein sequence ID" value="GPUH_0002415801-mRNA-1"/>
    <property type="gene ID" value="GPUH_0002415801"/>
</dbReference>
<keyword evidence="3" id="KW-1185">Reference proteome</keyword>
<evidence type="ECO:0000313" key="2">
    <source>
        <dbReference type="EMBL" id="VDN42429.1"/>
    </source>
</evidence>
<accession>A0A183ET37</accession>
<evidence type="ECO:0000256" key="1">
    <source>
        <dbReference type="SAM" id="MobiDB-lite"/>
    </source>
</evidence>
<sequence length="185" mass="20338">MSHSQQISRLTVKGFLKLPAFGQNSKAGEMAAASTRMTFCPHRSDVLPKAGNAIGEENSPSEAVNLEANNITANEMQEIESAVGRMTRKRAVSYEELYPTLFRRRRKLPAARVKRASVVPTAKIPGGFPNSVESENTVPVESTPDFVSAKASVKGDGAVKRTKRKRSRRRKQRKSINSKCHIVSS</sequence>